<comment type="caution">
    <text evidence="3">The sequence shown here is derived from an EMBL/GenBank/DDBJ whole genome shotgun (WGS) entry which is preliminary data.</text>
</comment>
<evidence type="ECO:0000256" key="2">
    <source>
        <dbReference type="SAM" id="MobiDB-lite"/>
    </source>
</evidence>
<keyword evidence="1" id="KW-0175">Coiled coil</keyword>
<feature type="region of interest" description="Disordered" evidence="2">
    <location>
        <begin position="17"/>
        <end position="37"/>
    </location>
</feature>
<dbReference type="Proteomes" id="UP000023152">
    <property type="component" value="Unassembled WGS sequence"/>
</dbReference>
<protein>
    <submittedName>
        <fullName evidence="3">Uncharacterized protein</fullName>
    </submittedName>
</protein>
<accession>X6MR06</accession>
<evidence type="ECO:0000256" key="1">
    <source>
        <dbReference type="SAM" id="Coils"/>
    </source>
</evidence>
<keyword evidence="4" id="KW-1185">Reference proteome</keyword>
<sequence>MNNEGMCAFILTDRPKCKGGMQDNDSNNNNTNATNEGDKKYEKEIKILIRLFGDSINKEELKQKIMNSNGNIELVIKELVRLSVENEKQEQENTINTFDDNKSIQREMEKAEIGETKPGINLQGYCINEMCLASKAELPVWINIGFNDITFISDKTSFNCPDCKKET</sequence>
<evidence type="ECO:0000313" key="4">
    <source>
        <dbReference type="Proteomes" id="UP000023152"/>
    </source>
</evidence>
<reference evidence="3 4" key="1">
    <citation type="journal article" date="2013" name="Curr. Biol.">
        <title>The Genome of the Foraminiferan Reticulomyxa filosa.</title>
        <authorList>
            <person name="Glockner G."/>
            <person name="Hulsmann N."/>
            <person name="Schleicher M."/>
            <person name="Noegel A.A."/>
            <person name="Eichinger L."/>
            <person name="Gallinger C."/>
            <person name="Pawlowski J."/>
            <person name="Sierra R."/>
            <person name="Euteneuer U."/>
            <person name="Pillet L."/>
            <person name="Moustafa A."/>
            <person name="Platzer M."/>
            <person name="Groth M."/>
            <person name="Szafranski K."/>
            <person name="Schliwa M."/>
        </authorList>
    </citation>
    <scope>NUCLEOTIDE SEQUENCE [LARGE SCALE GENOMIC DNA]</scope>
</reference>
<organism evidence="3 4">
    <name type="scientific">Reticulomyxa filosa</name>
    <dbReference type="NCBI Taxonomy" id="46433"/>
    <lineage>
        <taxon>Eukaryota</taxon>
        <taxon>Sar</taxon>
        <taxon>Rhizaria</taxon>
        <taxon>Retaria</taxon>
        <taxon>Foraminifera</taxon>
        <taxon>Monothalamids</taxon>
        <taxon>Reticulomyxidae</taxon>
        <taxon>Reticulomyxa</taxon>
    </lineage>
</organism>
<feature type="non-terminal residue" evidence="3">
    <location>
        <position position="167"/>
    </location>
</feature>
<feature type="coiled-coil region" evidence="1">
    <location>
        <begin position="58"/>
        <end position="92"/>
    </location>
</feature>
<gene>
    <name evidence="3" type="ORF">RFI_21266</name>
</gene>
<proteinExistence type="predicted"/>
<dbReference type="EMBL" id="ASPP01018581">
    <property type="protein sequence ID" value="ETO16096.1"/>
    <property type="molecule type" value="Genomic_DNA"/>
</dbReference>
<name>X6MR06_RETFI</name>
<evidence type="ECO:0000313" key="3">
    <source>
        <dbReference type="EMBL" id="ETO16096.1"/>
    </source>
</evidence>
<feature type="compositionally biased region" description="Low complexity" evidence="2">
    <location>
        <begin position="23"/>
        <end position="35"/>
    </location>
</feature>
<dbReference type="AlphaFoldDB" id="X6MR06"/>